<dbReference type="PANTHER" id="PTHR42923:SF17">
    <property type="entry name" value="AMINE OXIDASE DOMAIN-CONTAINING PROTEIN"/>
    <property type="match status" value="1"/>
</dbReference>
<dbReference type="GO" id="GO:0016491">
    <property type="term" value="F:oxidoreductase activity"/>
    <property type="evidence" value="ECO:0007669"/>
    <property type="project" value="InterPro"/>
</dbReference>
<dbReference type="FunFam" id="1.10.405.20:FF:000001">
    <property type="entry name" value="Amine oxidase"/>
    <property type="match status" value="1"/>
</dbReference>
<dbReference type="SUPFAM" id="SSF51905">
    <property type="entry name" value="FAD/NAD(P)-binding domain"/>
    <property type="match status" value="1"/>
</dbReference>
<keyword evidence="3" id="KW-1185">Reference proteome</keyword>
<dbReference type="KEGG" id="ahel:Q31a_15440"/>
<evidence type="ECO:0000259" key="1">
    <source>
        <dbReference type="Pfam" id="PF01593"/>
    </source>
</evidence>
<dbReference type="Gene3D" id="3.50.50.60">
    <property type="entry name" value="FAD/NAD(P)-binding domain"/>
    <property type="match status" value="1"/>
</dbReference>
<evidence type="ECO:0000313" key="3">
    <source>
        <dbReference type="Proteomes" id="UP000318017"/>
    </source>
</evidence>
<dbReference type="Gene3D" id="1.10.405.20">
    <property type="match status" value="1"/>
</dbReference>
<dbReference type="OrthoDB" id="20837at2"/>
<gene>
    <name evidence="2" type="ORF">Q31a_15440</name>
</gene>
<dbReference type="InterPro" id="IPR050464">
    <property type="entry name" value="Zeta_carotene_desat/Oxidored"/>
</dbReference>
<organism evidence="2 3">
    <name type="scientific">Aureliella helgolandensis</name>
    <dbReference type="NCBI Taxonomy" id="2527968"/>
    <lineage>
        <taxon>Bacteria</taxon>
        <taxon>Pseudomonadati</taxon>
        <taxon>Planctomycetota</taxon>
        <taxon>Planctomycetia</taxon>
        <taxon>Pirellulales</taxon>
        <taxon>Pirellulaceae</taxon>
        <taxon>Aureliella</taxon>
    </lineage>
</organism>
<name>A0A518G3S1_9BACT</name>
<protein>
    <submittedName>
        <fullName evidence="2">Protoporphyrinogen oxidase</fullName>
    </submittedName>
</protein>
<dbReference type="InterPro" id="IPR002937">
    <property type="entry name" value="Amino_oxidase"/>
</dbReference>
<evidence type="ECO:0000313" key="2">
    <source>
        <dbReference type="EMBL" id="QDV23246.1"/>
    </source>
</evidence>
<dbReference type="Pfam" id="PF01593">
    <property type="entry name" value="Amino_oxidase"/>
    <property type="match status" value="1"/>
</dbReference>
<feature type="domain" description="Amine oxidase" evidence="1">
    <location>
        <begin position="10"/>
        <end position="299"/>
    </location>
</feature>
<dbReference type="AlphaFoldDB" id="A0A518G3S1"/>
<dbReference type="EMBL" id="CP036298">
    <property type="protein sequence ID" value="QDV23246.1"/>
    <property type="molecule type" value="Genomic_DNA"/>
</dbReference>
<dbReference type="InterPro" id="IPR036188">
    <property type="entry name" value="FAD/NAD-bd_sf"/>
</dbReference>
<reference evidence="2 3" key="1">
    <citation type="submission" date="2019-02" db="EMBL/GenBank/DDBJ databases">
        <title>Deep-cultivation of Planctomycetes and their phenomic and genomic characterization uncovers novel biology.</title>
        <authorList>
            <person name="Wiegand S."/>
            <person name="Jogler M."/>
            <person name="Boedeker C."/>
            <person name="Pinto D."/>
            <person name="Vollmers J."/>
            <person name="Rivas-Marin E."/>
            <person name="Kohn T."/>
            <person name="Peeters S.H."/>
            <person name="Heuer A."/>
            <person name="Rast P."/>
            <person name="Oberbeckmann S."/>
            <person name="Bunk B."/>
            <person name="Jeske O."/>
            <person name="Meyerdierks A."/>
            <person name="Storesund J.E."/>
            <person name="Kallscheuer N."/>
            <person name="Luecker S."/>
            <person name="Lage O.M."/>
            <person name="Pohl T."/>
            <person name="Merkel B.J."/>
            <person name="Hornburger P."/>
            <person name="Mueller R.-W."/>
            <person name="Bruemmer F."/>
            <person name="Labrenz M."/>
            <person name="Spormann A.M."/>
            <person name="Op den Camp H."/>
            <person name="Overmann J."/>
            <person name="Amann R."/>
            <person name="Jetten M.S.M."/>
            <person name="Mascher T."/>
            <person name="Medema M.H."/>
            <person name="Devos D.P."/>
            <person name="Kaster A.-K."/>
            <person name="Ovreas L."/>
            <person name="Rohde M."/>
            <person name="Galperin M.Y."/>
            <person name="Jogler C."/>
        </authorList>
    </citation>
    <scope>NUCLEOTIDE SEQUENCE [LARGE SCALE GENOMIC DNA]</scope>
    <source>
        <strain evidence="2 3">Q31a</strain>
    </source>
</reference>
<dbReference type="RefSeq" id="WP_145075995.1">
    <property type="nucleotide sequence ID" value="NZ_CP036298.1"/>
</dbReference>
<proteinExistence type="predicted"/>
<sequence length="435" mass="47697">MRIAVIGSGISGCLVARILSTQHSITVFEASHYAGGHANTVDVELEGVPYPVDTGFMVFNRKTYPNFCRLLEILDVASQPSDMSFSVRCDSSGVEYQGSSLNGIFAQRANLLSPSFLRMLRDIVRFNRAGMSAAQNALPQDEQSVGEFLTACGVGETFLRQYLVPMAAAIWSSTPQSILDFPASFLVGFFANHGLMQLRDRPQWRTIRGGAREYVDALLKPIADRVKLNSPVDTVIRSGEEVAVKSVGGRLEVFDQVVFATHSDQALRMLAAPTPAEREVLGAIPYHANTAVLHTDTRVLPSTRRAWASWNYRISEDDNQNASVTYDLSRLQNHHSPTPILLTLNPSVDIAAGSVIRSFHYQHPAYCVAAIAAQRRLHEINGRNQTHFCGAYWGYGFHEDGVNSALEVTKNFGLNLESCIAASTRGRSATAAMCL</sequence>
<dbReference type="Gene3D" id="3.30.70.1990">
    <property type="match status" value="1"/>
</dbReference>
<dbReference type="Proteomes" id="UP000318017">
    <property type="component" value="Chromosome"/>
</dbReference>
<dbReference type="PANTHER" id="PTHR42923">
    <property type="entry name" value="PROTOPORPHYRINOGEN OXIDASE"/>
    <property type="match status" value="1"/>
</dbReference>
<accession>A0A518G3S1</accession>